<evidence type="ECO:0000313" key="1">
    <source>
        <dbReference type="EMBL" id="KAL3593047.1"/>
    </source>
</evidence>
<sequence length="1036" mass="108500">MANEYSNEGSSTSHGSGEGSDATVEINIKTLNSQKYSFQVNKNMPVSVFKEKIANEIGVPVSQQRLIFRGRVLKDEHLLSEYQVENGHTLHLVARQPAQPQHSADTSSGDTTRNNGNNASTGAPRNRIGPISHSIVLGTFNVGDQGGGIVPDLNQAIGAVLNSFGIGGQAAANSIGGMLLSNMPNVTGQASQGSETGTSRGNIGGQSPAGNQTQFGQPFQSAPQAVQVPLTTAIPVPSLHSPIPDSLNTLLEFITCMERVLAQNGNLPNTSAASIGDPPSVELPSNARGLPTPEALSIVLRRAEQLLSGPTTAALSHIAGRLEQLVSSTDPAIRGHIQSESMQVGLAMQHLGSLLLELGRTILTLNMGQSPAESSVNAGPAVYISPSGPNPIMVQPFPLQTNSLFGGSVPPSNPVAFGPVGIGNAPRHVNIHIHAGTSLASVIPAIGNRTSSTGVQGEHGNTASSGVSGPEQVLPVRNVAVATVPLRSGLGLSLSQPPSDSMSLSSIVNEINSQLRQLSGNMQEGNQPASGSIGSDAGNNPANSEMNSTVFNGAGESSVSLPGVMSEHHGQKVQVRDNDPFSSKDIPSSSVDRSSSLKSDDTSQDVSSSSSKHDVPDSTKAVPLGLGLGSLDRKRLTKQPKSLVGSVDSETTNTHPNQNPDTGIIGQQLLQSLAFHSSGTNRNITPSDPVAPSDGQVMEGRPPVNLSSDGQLDTASVVSQVLHSPVINNLLTGVSEQTGVGSPNVLRNMLQQLTQNPQIMNTVSQIAQQVDSQHLGNMFSGLGSGQGGGIDLSGMVQQMMPVVSQVLARGSPTPQLFPTPEPEPQMQSNERESNGAENPNIQINLHEVAQRIERFDAPQDVFQAIVGNAVRLNGSGSNAEDILHELNNNEDLASDYVEMLQRDIHRRLQDDSGEENVTDPDRLPAIIASVWFAFKLSFEPVECCADQALGLDVLQIVASSRRHPPVALIAPSSSAANASPNPKRLLGFCFEENASGDTIGGLGFKIDQSQSPIVLATSHSQSSGKLVNLLRLYNIF</sequence>
<name>A0ACC4CCY4_POPAL</name>
<dbReference type="EMBL" id="RCHU02000005">
    <property type="protein sequence ID" value="KAL3593047.1"/>
    <property type="molecule type" value="Genomic_DNA"/>
</dbReference>
<proteinExistence type="predicted"/>
<protein>
    <submittedName>
        <fullName evidence="1">Uncharacterized protein</fullName>
    </submittedName>
</protein>
<evidence type="ECO:0000313" key="2">
    <source>
        <dbReference type="Proteomes" id="UP000309997"/>
    </source>
</evidence>
<gene>
    <name evidence="1" type="ORF">D5086_011687</name>
</gene>
<reference evidence="1 2" key="1">
    <citation type="journal article" date="2024" name="Plant Biotechnol. J.">
        <title>Genome and CRISPR/Cas9 system of a widespread forest tree (Populus alba) in the world.</title>
        <authorList>
            <person name="Liu Y.J."/>
            <person name="Jiang P.F."/>
            <person name="Han X.M."/>
            <person name="Li X.Y."/>
            <person name="Wang H.M."/>
            <person name="Wang Y.J."/>
            <person name="Wang X.X."/>
            <person name="Zeng Q.Y."/>
        </authorList>
    </citation>
    <scope>NUCLEOTIDE SEQUENCE [LARGE SCALE GENOMIC DNA]</scope>
    <source>
        <strain evidence="2">cv. PAL-ZL1</strain>
    </source>
</reference>
<comment type="caution">
    <text evidence="1">The sequence shown here is derived from an EMBL/GenBank/DDBJ whole genome shotgun (WGS) entry which is preliminary data.</text>
</comment>
<accession>A0ACC4CCY4</accession>
<keyword evidence="2" id="KW-1185">Reference proteome</keyword>
<organism evidence="1 2">
    <name type="scientific">Populus alba</name>
    <name type="common">White poplar</name>
    <dbReference type="NCBI Taxonomy" id="43335"/>
    <lineage>
        <taxon>Eukaryota</taxon>
        <taxon>Viridiplantae</taxon>
        <taxon>Streptophyta</taxon>
        <taxon>Embryophyta</taxon>
        <taxon>Tracheophyta</taxon>
        <taxon>Spermatophyta</taxon>
        <taxon>Magnoliopsida</taxon>
        <taxon>eudicotyledons</taxon>
        <taxon>Gunneridae</taxon>
        <taxon>Pentapetalae</taxon>
        <taxon>rosids</taxon>
        <taxon>fabids</taxon>
        <taxon>Malpighiales</taxon>
        <taxon>Salicaceae</taxon>
        <taxon>Saliceae</taxon>
        <taxon>Populus</taxon>
    </lineage>
</organism>
<dbReference type="Proteomes" id="UP000309997">
    <property type="component" value="Unassembled WGS sequence"/>
</dbReference>